<proteinExistence type="predicted"/>
<evidence type="ECO:0000313" key="2">
    <source>
        <dbReference type="Proteomes" id="UP000055019"/>
    </source>
</evidence>
<accession>A0A158KW54</accession>
<keyword evidence="2" id="KW-1185">Reference proteome</keyword>
<dbReference type="Proteomes" id="UP000055019">
    <property type="component" value="Unassembled WGS sequence"/>
</dbReference>
<dbReference type="EMBL" id="FCOM02000056">
    <property type="protein sequence ID" value="SAL84949.1"/>
    <property type="molecule type" value="Genomic_DNA"/>
</dbReference>
<dbReference type="RefSeq" id="WP_143749376.1">
    <property type="nucleotide sequence ID" value="NZ_FCOM02000056.1"/>
</dbReference>
<sequence length="101" mass="11567">MNPYHLRGRSDVLRRRASAEREFLWRRLEADIGRLADITEYELGFGMMLHSTLSIARYRARQQQPLAALNCLDAAIREFVSHPKWNCPGVVLEESSARGPA</sequence>
<protein>
    <submittedName>
        <fullName evidence="1">Uncharacterized protein</fullName>
    </submittedName>
</protein>
<reference evidence="1" key="1">
    <citation type="submission" date="2016-01" db="EMBL/GenBank/DDBJ databases">
        <authorList>
            <person name="Peeters C."/>
        </authorList>
    </citation>
    <scope>NUCLEOTIDE SEQUENCE [LARGE SCALE GENOMIC DNA]</scope>
    <source>
        <strain evidence="1">LMG 29317</strain>
    </source>
</reference>
<name>A0A158KW54_9BURK</name>
<dbReference type="AlphaFoldDB" id="A0A158KW54"/>
<organism evidence="1 2">
    <name type="scientific">Caballeronia arvi</name>
    <dbReference type="NCBI Taxonomy" id="1777135"/>
    <lineage>
        <taxon>Bacteria</taxon>
        <taxon>Pseudomonadati</taxon>
        <taxon>Pseudomonadota</taxon>
        <taxon>Betaproteobacteria</taxon>
        <taxon>Burkholderiales</taxon>
        <taxon>Burkholderiaceae</taxon>
        <taxon>Caballeronia</taxon>
    </lineage>
</organism>
<gene>
    <name evidence="1" type="ORF">AWB74_07115</name>
</gene>
<evidence type="ECO:0000313" key="1">
    <source>
        <dbReference type="EMBL" id="SAL84949.1"/>
    </source>
</evidence>
<comment type="caution">
    <text evidence="1">The sequence shown here is derived from an EMBL/GenBank/DDBJ whole genome shotgun (WGS) entry which is preliminary data.</text>
</comment>